<reference evidence="3 4" key="1">
    <citation type="submission" date="2013-03" db="EMBL/GenBank/DDBJ databases">
        <title>The Genome Sequence of Cladophialophora yegresii CBS 114405.</title>
        <authorList>
            <consortium name="The Broad Institute Genomics Platform"/>
            <person name="Cuomo C."/>
            <person name="de Hoog S."/>
            <person name="Gorbushina A."/>
            <person name="Walker B."/>
            <person name="Young S.K."/>
            <person name="Zeng Q."/>
            <person name="Gargeya S."/>
            <person name="Fitzgerald M."/>
            <person name="Haas B."/>
            <person name="Abouelleil A."/>
            <person name="Allen A.W."/>
            <person name="Alvarado L."/>
            <person name="Arachchi H.M."/>
            <person name="Berlin A.M."/>
            <person name="Chapman S.B."/>
            <person name="Gainer-Dewar J."/>
            <person name="Goldberg J."/>
            <person name="Griggs A."/>
            <person name="Gujja S."/>
            <person name="Hansen M."/>
            <person name="Howarth C."/>
            <person name="Imamovic A."/>
            <person name="Ireland A."/>
            <person name="Larimer J."/>
            <person name="McCowan C."/>
            <person name="Murphy C."/>
            <person name="Pearson M."/>
            <person name="Poon T.W."/>
            <person name="Priest M."/>
            <person name="Roberts A."/>
            <person name="Saif S."/>
            <person name="Shea T."/>
            <person name="Sisk P."/>
            <person name="Sykes S."/>
            <person name="Wortman J."/>
            <person name="Nusbaum C."/>
            <person name="Birren B."/>
        </authorList>
    </citation>
    <scope>NUCLEOTIDE SEQUENCE [LARGE SCALE GENOMIC DNA]</scope>
    <source>
        <strain evidence="3 4">CBS 114405</strain>
    </source>
</reference>
<evidence type="ECO:0000256" key="2">
    <source>
        <dbReference type="SAM" id="MobiDB-lite"/>
    </source>
</evidence>
<proteinExistence type="predicted"/>
<dbReference type="OrthoDB" id="10530083at2759"/>
<dbReference type="RefSeq" id="XP_007761848.1">
    <property type="nucleotide sequence ID" value="XM_007763658.1"/>
</dbReference>
<keyword evidence="1" id="KW-0175">Coiled coil</keyword>
<dbReference type="HOGENOM" id="CLU_1120042_0_0_1"/>
<dbReference type="AlphaFoldDB" id="W9VFV0"/>
<protein>
    <submittedName>
        <fullName evidence="3">Uncharacterized protein</fullName>
    </submittedName>
</protein>
<organism evidence="3 4">
    <name type="scientific">Cladophialophora yegresii CBS 114405</name>
    <dbReference type="NCBI Taxonomy" id="1182544"/>
    <lineage>
        <taxon>Eukaryota</taxon>
        <taxon>Fungi</taxon>
        <taxon>Dikarya</taxon>
        <taxon>Ascomycota</taxon>
        <taxon>Pezizomycotina</taxon>
        <taxon>Eurotiomycetes</taxon>
        <taxon>Chaetothyriomycetidae</taxon>
        <taxon>Chaetothyriales</taxon>
        <taxon>Herpotrichiellaceae</taxon>
        <taxon>Cladophialophora</taxon>
    </lineage>
</organism>
<dbReference type="EMBL" id="AMGW01000007">
    <property type="protein sequence ID" value="EXJ54333.1"/>
    <property type="molecule type" value="Genomic_DNA"/>
</dbReference>
<sequence>MAAAFLLSLPDADGSTLPELPPNRYFDDLSTVDELLEHSSPVSDGRADVSASLHLSTSGASTLKFPSTAPSQTLPLQAKPVENHASPSITTSSASRSRSAPTTDEIVQLILINEVRAAEERLDADQRALERKTEMIEEAWRAEKVTLDQERWVLAVEKQRLARREEDLTQGERDLSQREKDVSLREQSLQENTDKLQVAQAIFREQKDEFEQEEQQQQQQQRARTQRIRELMWGASEEEVTLVMTILLLCLATRGSSTDILERLNLLGLAALDMLHNHVSRRNVRYDRQA</sequence>
<feature type="compositionally biased region" description="Basic and acidic residues" evidence="2">
    <location>
        <begin position="165"/>
        <end position="184"/>
    </location>
</feature>
<feature type="region of interest" description="Disordered" evidence="2">
    <location>
        <begin position="165"/>
        <end position="189"/>
    </location>
</feature>
<dbReference type="Proteomes" id="UP000019473">
    <property type="component" value="Unassembled WGS sequence"/>
</dbReference>
<keyword evidence="4" id="KW-1185">Reference proteome</keyword>
<feature type="region of interest" description="Disordered" evidence="2">
    <location>
        <begin position="60"/>
        <end position="101"/>
    </location>
</feature>
<gene>
    <name evidence="3" type="ORF">A1O7_09672</name>
</gene>
<evidence type="ECO:0000313" key="4">
    <source>
        <dbReference type="Proteomes" id="UP000019473"/>
    </source>
</evidence>
<feature type="compositionally biased region" description="Polar residues" evidence="2">
    <location>
        <begin position="60"/>
        <end position="75"/>
    </location>
</feature>
<comment type="caution">
    <text evidence="3">The sequence shown here is derived from an EMBL/GenBank/DDBJ whole genome shotgun (WGS) entry which is preliminary data.</text>
</comment>
<accession>W9VFV0</accession>
<dbReference type="VEuPathDB" id="FungiDB:A1O7_09672"/>
<name>W9VFV0_9EURO</name>
<feature type="compositionally biased region" description="Low complexity" evidence="2">
    <location>
        <begin position="85"/>
        <end position="101"/>
    </location>
</feature>
<evidence type="ECO:0000313" key="3">
    <source>
        <dbReference type="EMBL" id="EXJ54333.1"/>
    </source>
</evidence>
<evidence type="ECO:0000256" key="1">
    <source>
        <dbReference type="SAM" id="Coils"/>
    </source>
</evidence>
<feature type="coiled-coil region" evidence="1">
    <location>
        <begin position="196"/>
        <end position="223"/>
    </location>
</feature>
<dbReference type="GeneID" id="19184233"/>